<dbReference type="EMBL" id="LR134317">
    <property type="protein sequence ID" value="VEF05526.1"/>
    <property type="molecule type" value="Genomic_DNA"/>
</dbReference>
<dbReference type="Proteomes" id="UP000269903">
    <property type="component" value="Chromosome"/>
</dbReference>
<dbReference type="PANTHER" id="PTHR41287:SF1">
    <property type="entry name" value="PROTEIN YMFN"/>
    <property type="match status" value="1"/>
</dbReference>
<evidence type="ECO:0000313" key="3">
    <source>
        <dbReference type="EMBL" id="VEF05526.1"/>
    </source>
</evidence>
<dbReference type="InterPro" id="IPR027417">
    <property type="entry name" value="P-loop_NTPase"/>
</dbReference>
<dbReference type="AlphaFoldDB" id="A0A7Z8ZUG8"/>
<evidence type="ECO:0000313" key="4">
    <source>
        <dbReference type="Proteomes" id="UP000269903"/>
    </source>
</evidence>
<feature type="domain" description="Terminase large subunit-like ATPase" evidence="1">
    <location>
        <begin position="48"/>
        <end position="219"/>
    </location>
</feature>
<dbReference type="GO" id="GO:0004519">
    <property type="term" value="F:endonuclease activity"/>
    <property type="evidence" value="ECO:0007669"/>
    <property type="project" value="InterPro"/>
</dbReference>
<dbReference type="RefSeq" id="WP_154803700.1">
    <property type="nucleotide sequence ID" value="NZ_LR134317.1"/>
</dbReference>
<dbReference type="Gene3D" id="3.30.420.240">
    <property type="match status" value="1"/>
</dbReference>
<dbReference type="Gene3D" id="3.40.50.300">
    <property type="entry name" value="P-loop containing nucleotide triphosphate hydrolases"/>
    <property type="match status" value="1"/>
</dbReference>
<dbReference type="Pfam" id="PF03354">
    <property type="entry name" value="TerL_ATPase"/>
    <property type="match status" value="1"/>
</dbReference>
<feature type="domain" description="Terminase large subunit-like endonuclease" evidence="2">
    <location>
        <begin position="231"/>
        <end position="512"/>
    </location>
</feature>
<dbReference type="InterPro" id="IPR005021">
    <property type="entry name" value="Terminase_largesu-like"/>
</dbReference>
<name>A0A7Z8ZUG8_STRSZ</name>
<organism evidence="3 4">
    <name type="scientific">Streptococcus equi subsp. zooepidemicus</name>
    <dbReference type="NCBI Taxonomy" id="40041"/>
    <lineage>
        <taxon>Bacteria</taxon>
        <taxon>Bacillati</taxon>
        <taxon>Bacillota</taxon>
        <taxon>Bacilli</taxon>
        <taxon>Lactobacillales</taxon>
        <taxon>Streptococcaceae</taxon>
        <taxon>Streptococcus</taxon>
    </lineage>
</organism>
<dbReference type="InterPro" id="IPR046462">
    <property type="entry name" value="TerL_nuclease"/>
</dbReference>
<accession>A0A7Z8ZUG8</accession>
<sequence length="530" mass="60417">MSFHYEPSPFMLPTSHYDEAKADRAVTFINNLSHTKGKWAGKRFDLLPWQEQIVRDLFGIVKEDGNRQFLTAYIEIPKKNGKSELAAAIALYLLYADNEASAEVYGAACDRNQASIVFDVAKQMVQMSRPLEKRSKIMGATKRIVNYSNAGFYQVLSAETGTKHGLNVSGLVFDEIHAQPNRHLYDVLTKGSGDAREQPLFFIITTAGTDRNSICYELHTKALDILNGRKKDTSFYPVVYGLSDEDDWSDEANWRRANPSLGHTIGIDRVREAYQQALDNPAEENVFKQLRLNMWTSSSFAWIPEHVYAKGNNLIQYESLKGRSCYAGLDLSSTSDITALVLVFPPRFEEENYIVLPYFWLPEDTLELRCRRDHVLYDVWERQGYIKTTEGNVVHYGFIEKFIEGLSEIYHIKEIAYDRWNATQMVQNLEGMGLTMVPFGQGYKDMSPPSKELYKLMMEGKIQHGGHPVLKWMGQNVVMRQDPAGNIKPDKEKSVEKIDGIVALIMGLDRCIRHQTDEGSVYDERGILSI</sequence>
<proteinExistence type="predicted"/>
<dbReference type="Pfam" id="PF20441">
    <property type="entry name" value="TerL_nuclease"/>
    <property type="match status" value="1"/>
</dbReference>
<dbReference type="PANTHER" id="PTHR41287">
    <property type="match status" value="1"/>
</dbReference>
<protein>
    <submittedName>
        <fullName evidence="3">Phage terminase large subunit</fullName>
    </submittedName>
</protein>
<evidence type="ECO:0000259" key="2">
    <source>
        <dbReference type="Pfam" id="PF20441"/>
    </source>
</evidence>
<gene>
    <name evidence="3" type="ORF">NCTC6180_00380</name>
</gene>
<evidence type="ECO:0000259" key="1">
    <source>
        <dbReference type="Pfam" id="PF03354"/>
    </source>
</evidence>
<reference evidence="3 4" key="1">
    <citation type="submission" date="2018-12" db="EMBL/GenBank/DDBJ databases">
        <authorList>
            <consortium name="Pathogen Informatics"/>
        </authorList>
    </citation>
    <scope>NUCLEOTIDE SEQUENCE [LARGE SCALE GENOMIC DNA]</scope>
    <source>
        <strain evidence="3 4">NCTC6180</strain>
    </source>
</reference>
<dbReference type="InterPro" id="IPR046461">
    <property type="entry name" value="TerL_ATPase"/>
</dbReference>